<dbReference type="Proteomes" id="UP000016703">
    <property type="component" value="Chromosome"/>
</dbReference>
<organism evidence="1 2">
    <name type="scientific">Listeria monocytogenes serotype 1/2a (strain EGD / Mackaness)</name>
    <dbReference type="NCBI Taxonomy" id="1334565"/>
    <lineage>
        <taxon>Bacteria</taxon>
        <taxon>Bacillati</taxon>
        <taxon>Bacillota</taxon>
        <taxon>Bacilli</taxon>
        <taxon>Bacillales</taxon>
        <taxon>Listeriaceae</taxon>
        <taxon>Listeria</taxon>
    </lineage>
</organism>
<dbReference type="RefSeq" id="WP_014930799.1">
    <property type="nucleotide sequence ID" value="NC_022568.1"/>
</dbReference>
<dbReference type="AlphaFoldDB" id="A0A3Q0NAS6"/>
<gene>
    <name evidence="1" type="ORF">LMON_0175</name>
</gene>
<dbReference type="InterPro" id="IPR036388">
    <property type="entry name" value="WH-like_DNA-bd_sf"/>
</dbReference>
<proteinExistence type="predicted"/>
<dbReference type="SUPFAM" id="SSF46785">
    <property type="entry name" value="Winged helix' DNA-binding domain"/>
    <property type="match status" value="1"/>
</dbReference>
<reference evidence="1 2" key="1">
    <citation type="journal article" date="2014" name="MBio">
        <title>Comparison of widely used Listeria monocytogenes strains EGD, 10403S, and EGD-e highlights genomic variations underlying differences in pathogenicity.</title>
        <authorList>
            <person name="Becavin C."/>
            <person name="Bouchier C."/>
            <person name="Lechat P."/>
            <person name="Archambaud C."/>
            <person name="Creno S."/>
            <person name="Gouin E."/>
            <person name="Wu Z."/>
            <person name="Kuhbacher A."/>
            <person name="Brisse S."/>
            <person name="Pucciarelli M.G."/>
            <person name="Garcia-del Portillo F."/>
            <person name="Hain T."/>
            <person name="Portnoy D.A."/>
            <person name="Chakraborty T."/>
            <person name="Lecuit M."/>
            <person name="Pizarro-Cerda J."/>
            <person name="Moszer I."/>
            <person name="Bierne H."/>
            <person name="Cossart P."/>
        </authorList>
    </citation>
    <scope>NUCLEOTIDE SEQUENCE [LARGE SCALE GENOMIC DNA]</scope>
    <source>
        <strain evidence="2">EGD / Mackaness</strain>
    </source>
</reference>
<dbReference type="InterPro" id="IPR036390">
    <property type="entry name" value="WH_DNA-bd_sf"/>
</dbReference>
<dbReference type="Gene3D" id="1.10.10.10">
    <property type="entry name" value="Winged helix-like DNA-binding domain superfamily/Winged helix DNA-binding domain"/>
    <property type="match status" value="1"/>
</dbReference>
<evidence type="ECO:0000313" key="1">
    <source>
        <dbReference type="EMBL" id="CDG44042.1"/>
    </source>
</evidence>
<protein>
    <submittedName>
        <fullName evidence="1">ROK-family transcriptional regulator</fullName>
    </submittedName>
</protein>
<accession>A0A3Q0NAS6</accession>
<evidence type="ECO:0000313" key="2">
    <source>
        <dbReference type="Proteomes" id="UP000016703"/>
    </source>
</evidence>
<dbReference type="EMBL" id="HG421741">
    <property type="protein sequence ID" value="CDG44042.1"/>
    <property type="molecule type" value="Genomic_DNA"/>
</dbReference>
<dbReference type="KEGG" id="lmod:LMON_0175"/>
<sequence>MDILRKGNKDLIKDINRYTVLNLIREKGEITRTEIAKKCDFGMSTLTYILDDLQ</sequence>
<name>A0A3Q0NAS6_LISMG</name>